<name>A0A1K1Q1T6_9PSEU</name>
<evidence type="ECO:0000313" key="2">
    <source>
        <dbReference type="Proteomes" id="UP000182740"/>
    </source>
</evidence>
<dbReference type="AlphaFoldDB" id="A0A1K1Q1T6"/>
<reference evidence="2" key="1">
    <citation type="submission" date="2016-11" db="EMBL/GenBank/DDBJ databases">
        <authorList>
            <person name="Varghese N."/>
            <person name="Submissions S."/>
        </authorList>
    </citation>
    <scope>NUCLEOTIDE SEQUENCE [LARGE SCALE GENOMIC DNA]</scope>
    <source>
        <strain evidence="2">DSM 44671</strain>
    </source>
</reference>
<protein>
    <submittedName>
        <fullName evidence="1">Uncharacterized protein</fullName>
    </submittedName>
</protein>
<keyword evidence="2" id="KW-1185">Reference proteome</keyword>
<organism evidence="1 2">
    <name type="scientific">Amycolatopsis australiensis</name>
    <dbReference type="NCBI Taxonomy" id="546364"/>
    <lineage>
        <taxon>Bacteria</taxon>
        <taxon>Bacillati</taxon>
        <taxon>Actinomycetota</taxon>
        <taxon>Actinomycetes</taxon>
        <taxon>Pseudonocardiales</taxon>
        <taxon>Pseudonocardiaceae</taxon>
        <taxon>Amycolatopsis</taxon>
    </lineage>
</organism>
<evidence type="ECO:0000313" key="1">
    <source>
        <dbReference type="EMBL" id="SFW53724.1"/>
    </source>
</evidence>
<sequence>MQHLRRTTMRRLQTLPCLRAVWRRSTGLWVTAVWRLETLRCLCAVWRRSTGLWVTAVWRLETLRCLCAVRARPTGLRLPAVRRLKALCAVRGRSTRLPVTAVWRLQALWCLHAVRRSTWLWVPDMRRLPTVRWLRAVRGRPAWLRLAAVRWLQTLRWLRAVWARPTGLRVAAERWLRALWCLRAVWRRPNWVRLAAVRWLQTLPCGCLPARSWLGAKRCPCTVGARPARLRMPTVWRLSAVERLSARLGWSQRRPLTGLRTLWCPATLWLSAMDRLAGVRRLSARPWLTRRRSLTLWPPSTVRLPRHSLRTLLRSPSAGRHRRLTPDGIRRGSWGWPPAAPPLGIPAGGGVKPPPCGAGCGDAYCAGAPSAANGWFVPPVKPAAPTLSCGRPPVCLPGSVPKPGGAMP</sequence>
<dbReference type="Proteomes" id="UP000182740">
    <property type="component" value="Unassembled WGS sequence"/>
</dbReference>
<proteinExistence type="predicted"/>
<dbReference type="STRING" id="546364.SAMN04489730_1257"/>
<dbReference type="EMBL" id="FPJG01000006">
    <property type="protein sequence ID" value="SFW53724.1"/>
    <property type="molecule type" value="Genomic_DNA"/>
</dbReference>
<accession>A0A1K1Q1T6</accession>
<gene>
    <name evidence="1" type="ORF">SAMN04489730_1257</name>
</gene>